<dbReference type="SUPFAM" id="SSF49265">
    <property type="entry name" value="Fibronectin type III"/>
    <property type="match status" value="4"/>
</dbReference>
<dbReference type="PROSITE" id="PS50835">
    <property type="entry name" value="IG_LIKE"/>
    <property type="match status" value="2"/>
</dbReference>
<evidence type="ECO:0000313" key="8">
    <source>
        <dbReference type="EMBL" id="KAJ5076431.1"/>
    </source>
</evidence>
<dbReference type="InterPro" id="IPR013519">
    <property type="entry name" value="Int_alpha_beta-p"/>
</dbReference>
<keyword evidence="2" id="KW-0677">Repeat</keyword>
<accession>A0A9Q0LMT2</accession>
<dbReference type="InterPro" id="IPR028994">
    <property type="entry name" value="Integrin_alpha_N"/>
</dbReference>
<keyword evidence="3" id="KW-0325">Glycoprotein</keyword>
<dbReference type="InterPro" id="IPR007110">
    <property type="entry name" value="Ig-like_dom"/>
</dbReference>
<evidence type="ECO:0000313" key="9">
    <source>
        <dbReference type="Proteomes" id="UP001149090"/>
    </source>
</evidence>
<evidence type="ECO:0000256" key="1">
    <source>
        <dbReference type="ARBA" id="ARBA00022729"/>
    </source>
</evidence>
<dbReference type="PANTHER" id="PTHR36220:SF1">
    <property type="entry name" value="GAMMA TUBULIN COMPLEX COMPONENT C-TERMINAL DOMAIN-CONTAINING PROTEIN"/>
    <property type="match status" value="1"/>
</dbReference>
<gene>
    <name evidence="8" type="ORF">M0811_06431</name>
</gene>
<organism evidence="8 9">
    <name type="scientific">Anaeramoeba ignava</name>
    <name type="common">Anaerobic marine amoeba</name>
    <dbReference type="NCBI Taxonomy" id="1746090"/>
    <lineage>
        <taxon>Eukaryota</taxon>
        <taxon>Metamonada</taxon>
        <taxon>Anaeramoebidae</taxon>
        <taxon>Anaeramoeba</taxon>
    </lineage>
</organism>
<evidence type="ECO:0000256" key="4">
    <source>
        <dbReference type="SAM" id="Phobius"/>
    </source>
</evidence>
<dbReference type="SMART" id="SM00060">
    <property type="entry name" value="FN3"/>
    <property type="match status" value="6"/>
</dbReference>
<feature type="chain" id="PRO_5040146752" evidence="5">
    <location>
        <begin position="23"/>
        <end position="1310"/>
    </location>
</feature>
<dbReference type="PANTHER" id="PTHR36220">
    <property type="entry name" value="UNNAMED PRODUCT"/>
    <property type="match status" value="1"/>
</dbReference>
<protein>
    <submittedName>
        <fullName evidence="8">Uncharacterized protein</fullName>
    </submittedName>
</protein>
<keyword evidence="9" id="KW-1185">Reference proteome</keyword>
<dbReference type="Gene3D" id="2.60.40.10">
    <property type="entry name" value="Immunoglobulins"/>
    <property type="match status" value="3"/>
</dbReference>
<proteinExistence type="predicted"/>
<keyword evidence="4" id="KW-1133">Transmembrane helix</keyword>
<feature type="signal peptide" evidence="5">
    <location>
        <begin position="1"/>
        <end position="22"/>
    </location>
</feature>
<dbReference type="InterPro" id="IPR013517">
    <property type="entry name" value="FG-GAP"/>
</dbReference>
<evidence type="ECO:0000256" key="3">
    <source>
        <dbReference type="ARBA" id="ARBA00023180"/>
    </source>
</evidence>
<feature type="domain" description="Ig-like" evidence="6">
    <location>
        <begin position="616"/>
        <end position="685"/>
    </location>
</feature>
<name>A0A9Q0LMT2_ANAIG</name>
<dbReference type="Gene3D" id="2.130.10.130">
    <property type="entry name" value="Integrin alpha, N-terminal"/>
    <property type="match status" value="2"/>
</dbReference>
<keyword evidence="4" id="KW-0472">Membrane</keyword>
<evidence type="ECO:0000256" key="2">
    <source>
        <dbReference type="ARBA" id="ARBA00022737"/>
    </source>
</evidence>
<feature type="domain" description="Fibronectin type-III" evidence="7">
    <location>
        <begin position="708"/>
        <end position="799"/>
    </location>
</feature>
<dbReference type="PROSITE" id="PS50853">
    <property type="entry name" value="FN3"/>
    <property type="match status" value="2"/>
</dbReference>
<keyword evidence="4" id="KW-0812">Transmembrane</keyword>
<evidence type="ECO:0000256" key="5">
    <source>
        <dbReference type="SAM" id="SignalP"/>
    </source>
</evidence>
<feature type="domain" description="Fibronectin type-III" evidence="7">
    <location>
        <begin position="516"/>
        <end position="614"/>
    </location>
</feature>
<feature type="transmembrane region" description="Helical" evidence="4">
    <location>
        <begin position="1263"/>
        <end position="1284"/>
    </location>
</feature>
<dbReference type="EMBL" id="JAPDFW010000061">
    <property type="protein sequence ID" value="KAJ5076431.1"/>
    <property type="molecule type" value="Genomic_DNA"/>
</dbReference>
<dbReference type="SUPFAM" id="SSF69318">
    <property type="entry name" value="Integrin alpha N-terminal domain"/>
    <property type="match status" value="1"/>
</dbReference>
<feature type="domain" description="Ig-like" evidence="6">
    <location>
        <begin position="707"/>
        <end position="776"/>
    </location>
</feature>
<comment type="caution">
    <text evidence="8">The sequence shown here is derived from an EMBL/GenBank/DDBJ whole genome shotgun (WGS) entry which is preliminary data.</text>
</comment>
<dbReference type="InterPro" id="IPR013783">
    <property type="entry name" value="Ig-like_fold"/>
</dbReference>
<sequence>MKFKNFLFITHLFLLFFAFGNEEEVNLNKEAKFPNEMRDFPLFNSAEDYEWIKTFTILPDSINSTDNFGISPSIFGNSFLVGNSYYNQKHGEVFFFQNNGTNWNQKQILIANDGQANDSFGYLTYLSENLALIGAPYADIGDNKFQGKAYVFENNGTYWNEKQILFSSEGRASDWFGTSGVIVLEILLKFLLDHLVHLLAIMICKASEGESGDEFGWSIDIQGDILVISAYFAKIGSNNAQGKVYIFQNNGTNWNQKQILIASDGGAYDHFGAKLSISGNFLLISSPYATIGDNIQQGKAYIFENNGTYWNQKQILFASDGQKDDFFGMSVSVSGNVSFIGVPGAQIGSNDKQGKVYVYINNGTFWNENQILNLTNGNTDDYFSYFLALSSNFSVVSSTEEGGKSYIFEPFLKPPAVDILNCSSLFSSFDCYWNQINSSLNDIEYQIFYQTDVQNWQLIQSPILIQNVFYQVFNSSFYPNITGNVDYSIQIKSCNTTTTACSDPSNQINLKTRIDSVKNLSLGYISGESIQLNWNYPNVPIINSTAKLNHYLLSYQIQDSNQSTNISISNSSTSFQINNLQSLTNYLISICGCRTEQCLGEDQGEISTIQTQTSFGSVLNLSCSVSNSFEISCTWEKPNDSIDPTYYNFTYQSQNANDSGNYSLNVTNQDFIAQYSNQEYQINVSACDSNQKCGTISTFQITTPIFGPVLNLSCSVSNSFEISCTWEKPNDSIDPTYYNFTYQSQNANDSGNYSLNVTNQDFIAQYSNQEYQISVSACDSNFECGDISTITINTGVFGPVLNFSCSVSDIYNISCTWDKPNDSLNPTYYNFTYQAISENDSGNYSINSTFLDFTSKYSNEEYQINVSACDSNFECGDISTITINTGVFGPVLNFSCSVSDIYNISCTWDKPNDSFNPTYYNFTYQAISENDSGNYSINSTFLDFTSKYSNEEYQINVSACDSHNQCGDISTITINTGVFGPVLNFSCSVSDIYNISCSWNKPNDSFNPTYYNFTYQAISENDSGNYSINSTFLDFTSKYSNEYYQINVSACDSNFECGYISTITINTGVFGPVLNFSCSVSDFYLISCTWNKPNDSFNPTYYNFTYQAISENDSGNYSINSTFLDFTSKYSNEYYQINVSACDSNFECGDISTTQIETGIFGPVLNLYCVVSNIYDISCSWDQPNGPVFPTYYNFTYQSIYQNDIGNLLSNGSNQVFTAKYSNEVYLVKVSACIFNGCGILSSYQIRTQEKSTSSSNSKTTTIVLSTVIPVVAIVGIVLAVVLIKKKRKKQINKQNEIEIDEALLDGNDD</sequence>
<reference evidence="8" key="1">
    <citation type="submission" date="2022-10" db="EMBL/GenBank/DDBJ databases">
        <title>Novel sulphate-reducing endosymbionts in the free-living metamonad Anaeramoeba.</title>
        <authorList>
            <person name="Jerlstrom-Hultqvist J."/>
            <person name="Cepicka I."/>
            <person name="Gallot-Lavallee L."/>
            <person name="Salas-Leiva D."/>
            <person name="Curtis B.A."/>
            <person name="Zahonova K."/>
            <person name="Pipaliya S."/>
            <person name="Dacks J."/>
            <person name="Roger A.J."/>
        </authorList>
    </citation>
    <scope>NUCLEOTIDE SEQUENCE</scope>
    <source>
        <strain evidence="8">BMAN</strain>
    </source>
</reference>
<dbReference type="InterPro" id="IPR036116">
    <property type="entry name" value="FN3_sf"/>
</dbReference>
<evidence type="ECO:0000259" key="6">
    <source>
        <dbReference type="PROSITE" id="PS50835"/>
    </source>
</evidence>
<keyword evidence="1 5" id="KW-0732">Signal</keyword>
<dbReference type="Pfam" id="PF14312">
    <property type="entry name" value="FG-GAP_2"/>
    <property type="match status" value="4"/>
</dbReference>
<dbReference type="SMART" id="SM00191">
    <property type="entry name" value="Int_alpha"/>
    <property type="match status" value="3"/>
</dbReference>
<dbReference type="Proteomes" id="UP001149090">
    <property type="component" value="Unassembled WGS sequence"/>
</dbReference>
<dbReference type="InterPro" id="IPR003961">
    <property type="entry name" value="FN3_dom"/>
</dbReference>
<evidence type="ECO:0000259" key="7">
    <source>
        <dbReference type="PROSITE" id="PS50853"/>
    </source>
</evidence>